<evidence type="ECO:0000313" key="3">
    <source>
        <dbReference type="Proteomes" id="UP000075230"/>
    </source>
</evidence>
<accession>A0A146FNU4</accession>
<dbReference type="Proteomes" id="UP000075230">
    <property type="component" value="Unassembled WGS sequence"/>
</dbReference>
<sequence length="87" mass="9161">MLRIPVHASLGTLRHCFSAQIDGDVKTVYNGDTIRGSEATQVSKRLGKPGDVNPQKSAQGCKSPNLSGGKNIQIVLSGSFRGLLDPA</sequence>
<reference evidence="2 3" key="1">
    <citation type="journal article" date="2016" name="DNA Res.">
        <title>Genome sequence of Aspergillus luchuensis NBRC 4314.</title>
        <authorList>
            <person name="Yamada O."/>
            <person name="Machida M."/>
            <person name="Hosoyama A."/>
            <person name="Goto M."/>
            <person name="Takahashi T."/>
            <person name="Futagami T."/>
            <person name="Yamagata Y."/>
            <person name="Takeuchi M."/>
            <person name="Kobayashi T."/>
            <person name="Koike H."/>
            <person name="Abe K."/>
            <person name="Asai K."/>
            <person name="Arita M."/>
            <person name="Fujita N."/>
            <person name="Fukuda K."/>
            <person name="Higa K."/>
            <person name="Horikawa H."/>
            <person name="Ishikawa T."/>
            <person name="Jinno K."/>
            <person name="Kato Y."/>
            <person name="Kirimura K."/>
            <person name="Mizutani O."/>
            <person name="Nakasone K."/>
            <person name="Sano M."/>
            <person name="Shiraishi Y."/>
            <person name="Tsukahara M."/>
            <person name="Gomi K."/>
        </authorList>
    </citation>
    <scope>NUCLEOTIDE SEQUENCE [LARGE SCALE GENOMIC DNA]</scope>
    <source>
        <strain evidence="2 3">RIB 2604</strain>
    </source>
</reference>
<dbReference type="AlphaFoldDB" id="A0A146FNU4"/>
<feature type="compositionally biased region" description="Polar residues" evidence="1">
    <location>
        <begin position="54"/>
        <end position="68"/>
    </location>
</feature>
<evidence type="ECO:0000256" key="1">
    <source>
        <dbReference type="SAM" id="MobiDB-lite"/>
    </source>
</evidence>
<feature type="region of interest" description="Disordered" evidence="1">
    <location>
        <begin position="39"/>
        <end position="68"/>
    </location>
</feature>
<reference evidence="3" key="2">
    <citation type="submission" date="2016-02" db="EMBL/GenBank/DDBJ databases">
        <title>Genome sequencing of Aspergillus luchuensis NBRC 4314.</title>
        <authorList>
            <person name="Yamada O."/>
        </authorList>
    </citation>
    <scope>NUCLEOTIDE SEQUENCE [LARGE SCALE GENOMIC DNA]</scope>
    <source>
        <strain evidence="3">RIB 2604</strain>
    </source>
</reference>
<protein>
    <submittedName>
        <fullName evidence="2">Alpha-glucosidase</fullName>
    </submittedName>
</protein>
<proteinExistence type="predicted"/>
<dbReference type="EMBL" id="BCWF01000021">
    <property type="protein sequence ID" value="GAT26793.1"/>
    <property type="molecule type" value="Genomic_DNA"/>
</dbReference>
<evidence type="ECO:0000313" key="2">
    <source>
        <dbReference type="EMBL" id="GAT26793.1"/>
    </source>
</evidence>
<gene>
    <name evidence="2" type="ORF">RIB2604_02104760</name>
</gene>
<organism evidence="2 3">
    <name type="scientific">Aspergillus kawachii</name>
    <name type="common">White koji mold</name>
    <name type="synonym">Aspergillus awamori var. kawachi</name>
    <dbReference type="NCBI Taxonomy" id="1069201"/>
    <lineage>
        <taxon>Eukaryota</taxon>
        <taxon>Fungi</taxon>
        <taxon>Dikarya</taxon>
        <taxon>Ascomycota</taxon>
        <taxon>Pezizomycotina</taxon>
        <taxon>Eurotiomycetes</taxon>
        <taxon>Eurotiomycetidae</taxon>
        <taxon>Eurotiales</taxon>
        <taxon>Aspergillaceae</taxon>
        <taxon>Aspergillus</taxon>
        <taxon>Aspergillus subgen. Circumdati</taxon>
    </lineage>
</organism>
<comment type="caution">
    <text evidence="2">The sequence shown here is derived from an EMBL/GenBank/DDBJ whole genome shotgun (WGS) entry which is preliminary data.</text>
</comment>
<name>A0A146FNU4_ASPKA</name>